<evidence type="ECO:0000313" key="2">
    <source>
        <dbReference type="EMBL" id="MED6164386.1"/>
    </source>
</evidence>
<organism evidence="2 3">
    <name type="scientific">Stylosanthes scabra</name>
    <dbReference type="NCBI Taxonomy" id="79078"/>
    <lineage>
        <taxon>Eukaryota</taxon>
        <taxon>Viridiplantae</taxon>
        <taxon>Streptophyta</taxon>
        <taxon>Embryophyta</taxon>
        <taxon>Tracheophyta</taxon>
        <taxon>Spermatophyta</taxon>
        <taxon>Magnoliopsida</taxon>
        <taxon>eudicotyledons</taxon>
        <taxon>Gunneridae</taxon>
        <taxon>Pentapetalae</taxon>
        <taxon>rosids</taxon>
        <taxon>fabids</taxon>
        <taxon>Fabales</taxon>
        <taxon>Fabaceae</taxon>
        <taxon>Papilionoideae</taxon>
        <taxon>50 kb inversion clade</taxon>
        <taxon>dalbergioids sensu lato</taxon>
        <taxon>Dalbergieae</taxon>
        <taxon>Pterocarpus clade</taxon>
        <taxon>Stylosanthes</taxon>
    </lineage>
</organism>
<gene>
    <name evidence="2" type="ORF">PIB30_089517</name>
</gene>
<dbReference type="EMBL" id="JASCZI010122507">
    <property type="protein sequence ID" value="MED6164386.1"/>
    <property type="molecule type" value="Genomic_DNA"/>
</dbReference>
<keyword evidence="3" id="KW-1185">Reference proteome</keyword>
<dbReference type="Proteomes" id="UP001341840">
    <property type="component" value="Unassembled WGS sequence"/>
</dbReference>
<evidence type="ECO:0008006" key="4">
    <source>
        <dbReference type="Google" id="ProtNLM"/>
    </source>
</evidence>
<proteinExistence type="predicted"/>
<sequence length="128" mass="14189">GVTAAAELQTAPSVPCLCLESFPWSSSEYTSVLVDWEGASRDETTWEDFEELQLLFPEVDLEDKVVLEEGIADSVGLSPLRTGLENQNETEELEESTAASGPIPESQDEPKIARIRKPPTWMKDYVSK</sequence>
<feature type="non-terminal residue" evidence="2">
    <location>
        <position position="1"/>
    </location>
</feature>
<reference evidence="2 3" key="1">
    <citation type="journal article" date="2023" name="Plants (Basel)">
        <title>Bridging the Gap: Combining Genomics and Transcriptomics Approaches to Understand Stylosanthes scabra, an Orphan Legume from the Brazilian Caatinga.</title>
        <authorList>
            <person name="Ferreira-Neto J.R.C."/>
            <person name="da Silva M.D."/>
            <person name="Binneck E."/>
            <person name="de Melo N.F."/>
            <person name="da Silva R.H."/>
            <person name="de Melo A.L.T.M."/>
            <person name="Pandolfi V."/>
            <person name="Bustamante F.O."/>
            <person name="Brasileiro-Vidal A.C."/>
            <person name="Benko-Iseppon A.M."/>
        </authorList>
    </citation>
    <scope>NUCLEOTIDE SEQUENCE [LARGE SCALE GENOMIC DNA]</scope>
    <source>
        <tissue evidence="2">Leaves</tissue>
    </source>
</reference>
<evidence type="ECO:0000313" key="3">
    <source>
        <dbReference type="Proteomes" id="UP001341840"/>
    </source>
</evidence>
<name>A0ABU6UST8_9FABA</name>
<feature type="region of interest" description="Disordered" evidence="1">
    <location>
        <begin position="77"/>
        <end position="128"/>
    </location>
</feature>
<comment type="caution">
    <text evidence="2">The sequence shown here is derived from an EMBL/GenBank/DDBJ whole genome shotgun (WGS) entry which is preliminary data.</text>
</comment>
<evidence type="ECO:0000256" key="1">
    <source>
        <dbReference type="SAM" id="MobiDB-lite"/>
    </source>
</evidence>
<protein>
    <recommendedName>
        <fullName evidence="4">Chromo domain-containing protein</fullName>
    </recommendedName>
</protein>
<accession>A0ABU6UST8</accession>